<evidence type="ECO:0000313" key="2">
    <source>
        <dbReference type="EMBL" id="MBB3149597.1"/>
    </source>
</evidence>
<dbReference type="RefSeq" id="WP_183665466.1">
    <property type="nucleotide sequence ID" value="NZ_JACHXN010000036.1"/>
</dbReference>
<dbReference type="Proteomes" id="UP000554520">
    <property type="component" value="Unassembled WGS sequence"/>
</dbReference>
<sequence length="49" mass="5336">MPINFEDDPNDGRNDLPYYLYGLVFCVGLAIAIAAGWVLHLENSGANVP</sequence>
<dbReference type="EMBL" id="JACHXN010000036">
    <property type="protein sequence ID" value="MBB3149597.1"/>
    <property type="molecule type" value="Genomic_DNA"/>
</dbReference>
<proteinExistence type="predicted"/>
<organism evidence="2 3">
    <name type="scientific">Phyllobacterium trifolii</name>
    <dbReference type="NCBI Taxonomy" id="300193"/>
    <lineage>
        <taxon>Bacteria</taxon>
        <taxon>Pseudomonadati</taxon>
        <taxon>Pseudomonadota</taxon>
        <taxon>Alphaproteobacteria</taxon>
        <taxon>Hyphomicrobiales</taxon>
        <taxon>Phyllobacteriaceae</taxon>
        <taxon>Phyllobacterium</taxon>
    </lineage>
</organism>
<keyword evidence="1" id="KW-0812">Transmembrane</keyword>
<protein>
    <submittedName>
        <fullName evidence="2">Uncharacterized protein</fullName>
    </submittedName>
</protein>
<reference evidence="2 3" key="1">
    <citation type="submission" date="2020-08" db="EMBL/GenBank/DDBJ databases">
        <title>Genomic Encyclopedia of Type Strains, Phase III (KMG-III): the genomes of soil and plant-associated and newly described type strains.</title>
        <authorList>
            <person name="Whitman W."/>
        </authorList>
    </citation>
    <scope>NUCLEOTIDE SEQUENCE [LARGE SCALE GENOMIC DNA]</scope>
    <source>
        <strain evidence="2 3">CECT 7015</strain>
    </source>
</reference>
<evidence type="ECO:0000256" key="1">
    <source>
        <dbReference type="SAM" id="Phobius"/>
    </source>
</evidence>
<feature type="transmembrane region" description="Helical" evidence="1">
    <location>
        <begin position="18"/>
        <end position="39"/>
    </location>
</feature>
<keyword evidence="1" id="KW-0472">Membrane</keyword>
<keyword evidence="3" id="KW-1185">Reference proteome</keyword>
<evidence type="ECO:0000313" key="3">
    <source>
        <dbReference type="Proteomes" id="UP000554520"/>
    </source>
</evidence>
<dbReference type="AlphaFoldDB" id="A0A839UGB4"/>
<keyword evidence="1" id="KW-1133">Transmembrane helix</keyword>
<name>A0A839UGB4_9HYPH</name>
<gene>
    <name evidence="2" type="ORF">FHS21_006051</name>
</gene>
<accession>A0A839UGB4</accession>
<comment type="caution">
    <text evidence="2">The sequence shown here is derived from an EMBL/GenBank/DDBJ whole genome shotgun (WGS) entry which is preliminary data.</text>
</comment>